<feature type="compositionally biased region" description="Low complexity" evidence="1">
    <location>
        <begin position="178"/>
        <end position="192"/>
    </location>
</feature>
<dbReference type="EMBL" id="FJUW01000042">
    <property type="protein sequence ID" value="CZT07306.1"/>
    <property type="molecule type" value="Genomic_DNA"/>
</dbReference>
<dbReference type="AlphaFoldDB" id="A0A1E1L9Z5"/>
<comment type="caution">
    <text evidence="3">The sequence shown here is derived from an EMBL/GenBank/DDBJ whole genome shotgun (WGS) entry which is preliminary data.</text>
</comment>
<sequence length="403" mass="41363">MRCSSILLIAALTFVIAPTPQYPTASTINGTIGLREQCSSSAVCANGANCYSTNSGLITRCGNFQATCSSNTQCAFNTCENGLCNGFIPSTTTSSSTYPSGTPDIVYLPLGADCNPTSTPCANGSTCYAVNFMLQPRCGNFQAHCSKDSQCAFNTCQNGLCNGFIASTTSAVSRHPVTSTSSNSQPTSTSASVDHPLGSNCDPKVDTCSGGAQCYATNYMLQPRCGNFQAACTNDAQCAVNKCNNGLCNGFRTTTSYPPFSASSSADSPPLSTTVAVVKTSAVGSYPASSDAASSAASTTVSVIESSPQPTYVISTKVAVQPQTITTTSYKFELPQQSTGVVVTTPVVTESSVAVVTESATRNPASSPTTSNPAQIISNDASASKVSPLVLVIFGVLAMIAFV</sequence>
<feature type="chain" id="PRO_5009446950" evidence="2">
    <location>
        <begin position="18"/>
        <end position="403"/>
    </location>
</feature>
<proteinExistence type="predicted"/>
<name>A0A1E1L9Z5_9HELO</name>
<gene>
    <name evidence="3" type="ORF">RCO7_07293</name>
</gene>
<evidence type="ECO:0000256" key="1">
    <source>
        <dbReference type="SAM" id="MobiDB-lite"/>
    </source>
</evidence>
<dbReference type="InParanoid" id="A0A1E1L9Z5"/>
<evidence type="ECO:0000313" key="3">
    <source>
        <dbReference type="EMBL" id="CZT07306.1"/>
    </source>
</evidence>
<keyword evidence="2" id="KW-0732">Signal</keyword>
<evidence type="ECO:0000313" key="4">
    <source>
        <dbReference type="Proteomes" id="UP000178129"/>
    </source>
</evidence>
<feature type="region of interest" description="Disordered" evidence="1">
    <location>
        <begin position="175"/>
        <end position="195"/>
    </location>
</feature>
<protein>
    <submittedName>
        <fullName evidence="3">Uncharacterized protein</fullName>
    </submittedName>
</protein>
<accession>A0A1E1L9Z5</accession>
<keyword evidence="4" id="KW-1185">Reference proteome</keyword>
<evidence type="ECO:0000256" key="2">
    <source>
        <dbReference type="SAM" id="SignalP"/>
    </source>
</evidence>
<feature type="signal peptide" evidence="2">
    <location>
        <begin position="1"/>
        <end position="17"/>
    </location>
</feature>
<organism evidence="3 4">
    <name type="scientific">Rhynchosporium graminicola</name>
    <dbReference type="NCBI Taxonomy" id="2792576"/>
    <lineage>
        <taxon>Eukaryota</taxon>
        <taxon>Fungi</taxon>
        <taxon>Dikarya</taxon>
        <taxon>Ascomycota</taxon>
        <taxon>Pezizomycotina</taxon>
        <taxon>Leotiomycetes</taxon>
        <taxon>Helotiales</taxon>
        <taxon>Ploettnerulaceae</taxon>
        <taxon>Rhynchosporium</taxon>
    </lineage>
</organism>
<dbReference type="Proteomes" id="UP000178129">
    <property type="component" value="Unassembled WGS sequence"/>
</dbReference>
<reference evidence="4" key="1">
    <citation type="submission" date="2016-03" db="EMBL/GenBank/DDBJ databases">
        <authorList>
            <person name="Ploux O."/>
        </authorList>
    </citation>
    <scope>NUCLEOTIDE SEQUENCE [LARGE SCALE GENOMIC DNA]</scope>
    <source>
        <strain evidence="4">UK7</strain>
    </source>
</reference>